<dbReference type="GO" id="GO:0016491">
    <property type="term" value="F:oxidoreductase activity"/>
    <property type="evidence" value="ECO:0007669"/>
    <property type="project" value="UniProtKB-KW"/>
</dbReference>
<evidence type="ECO:0000256" key="2">
    <source>
        <dbReference type="ARBA" id="ARBA00022692"/>
    </source>
</evidence>
<dbReference type="EMBL" id="BNJQ01000030">
    <property type="protein sequence ID" value="GHP10543.1"/>
    <property type="molecule type" value="Genomic_DNA"/>
</dbReference>
<feature type="domain" description="Ferric oxidoreductase" evidence="8">
    <location>
        <begin position="225"/>
        <end position="341"/>
    </location>
</feature>
<evidence type="ECO:0000256" key="6">
    <source>
        <dbReference type="SAM" id="MobiDB-lite"/>
    </source>
</evidence>
<evidence type="ECO:0000256" key="5">
    <source>
        <dbReference type="ARBA" id="ARBA00023136"/>
    </source>
</evidence>
<accession>A0A830HUX3</accession>
<feature type="transmembrane region" description="Helical" evidence="7">
    <location>
        <begin position="105"/>
        <end position="126"/>
    </location>
</feature>
<feature type="transmembrane region" description="Helical" evidence="7">
    <location>
        <begin position="209"/>
        <end position="235"/>
    </location>
</feature>
<name>A0A830HUX3_9CHLO</name>
<keyword evidence="5 7" id="KW-0472">Membrane</keyword>
<keyword evidence="4" id="KW-0560">Oxidoreductase</keyword>
<sequence>MEELPAFSAADQCVRARPRCARRWVACGCNAVAVGLTLAPLAVPVFSILRRVAYLYGTSGRAVERDDTADALMVSFALPVCLGAIAATISLALHPASGGGSRWRMHFAIAAVVFAGVAAFTSLVWLECATFAEREKKAGQSAAMSDTTSNTTAHFDGGPEQQQHGGHYGHGGHGGGQSGQISATLGNASLAEGPQFRAFHFKTCRDADVLYKVMGISFGVAATQVGAYVVAVAAVSNPVLSSARLRLGESLNVHALLGRAALVGIFAHGALYVIAWWHEGGVEEAWRKLTKWQEFGVANAPGALGVLGALILYITSHNYIRRVFYTLFYVGHIFGTLGFYVLGVLHAEAVLYYCVPGSAIWAAELARRCLRDRVSARVTKLGTSLSRVELDYAKSRRKMTTSLHGHVAAPRGDAHVYLSTRCVSRGHPFSVVGPLIDTDDSEGNMKFVTYVRSVGVMTKLILEKGEKCERMPLCIDGPHETFASHHCIESRTDVLFVAGGTGIVPLLQLTHARVVAEAADARESDSSVFERSSIRIVFAARDENDVHMLELLPAHWDDTNIDLDIIVYTSGDVELAQQNANAALSKRSSLAAPRRPQARDGALVLSATMQIGACVGVYIGLRASCEMRIEPTWALRLYQTLFLNGAAFLVSFLAGVLLRFLRSVAVNNSKFLWSDNPSFEYLSDESVDLMALNRTSPECPNCIPDVQILPGRADILELVREFAEGTIPHRTRCVVSSGSDALVDAVDAACRTCGVAHTEATVRLSKL</sequence>
<gene>
    <name evidence="9" type="ORF">PPROV_000927400</name>
</gene>
<keyword evidence="2 7" id="KW-0812">Transmembrane</keyword>
<feature type="transmembrane region" description="Helical" evidence="7">
    <location>
        <begin position="69"/>
        <end position="93"/>
    </location>
</feature>
<feature type="transmembrane region" description="Helical" evidence="7">
    <location>
        <begin position="297"/>
        <end position="316"/>
    </location>
</feature>
<feature type="transmembrane region" description="Helical" evidence="7">
    <location>
        <begin position="24"/>
        <end position="49"/>
    </location>
</feature>
<dbReference type="Proteomes" id="UP000660262">
    <property type="component" value="Unassembled WGS sequence"/>
</dbReference>
<feature type="transmembrane region" description="Helical" evidence="7">
    <location>
        <begin position="641"/>
        <end position="661"/>
    </location>
</feature>
<comment type="subcellular location">
    <subcellularLocation>
        <location evidence="1">Membrane</location>
        <topology evidence="1">Multi-pass membrane protein</topology>
    </subcellularLocation>
</comment>
<comment type="caution">
    <text evidence="9">The sequence shown here is derived from an EMBL/GenBank/DDBJ whole genome shotgun (WGS) entry which is preliminary data.</text>
</comment>
<dbReference type="InterPro" id="IPR013130">
    <property type="entry name" value="Fe3_Rdtase_TM_dom"/>
</dbReference>
<dbReference type="Gene3D" id="3.40.50.80">
    <property type="entry name" value="Nucleotide-binding domain of ferredoxin-NADP reductase (FNR) module"/>
    <property type="match status" value="1"/>
</dbReference>
<dbReference type="AlphaFoldDB" id="A0A830HUX3"/>
<evidence type="ECO:0000256" key="4">
    <source>
        <dbReference type="ARBA" id="ARBA00023002"/>
    </source>
</evidence>
<dbReference type="GO" id="GO:0005886">
    <property type="term" value="C:plasma membrane"/>
    <property type="evidence" value="ECO:0007669"/>
    <property type="project" value="TreeGrafter"/>
</dbReference>
<feature type="transmembrane region" description="Helical" evidence="7">
    <location>
        <begin position="256"/>
        <end position="277"/>
    </location>
</feature>
<keyword evidence="10" id="KW-1185">Reference proteome</keyword>
<evidence type="ECO:0000259" key="8">
    <source>
        <dbReference type="Pfam" id="PF01794"/>
    </source>
</evidence>
<feature type="transmembrane region" description="Helical" evidence="7">
    <location>
        <begin position="323"/>
        <end position="343"/>
    </location>
</feature>
<feature type="compositionally biased region" description="Gly residues" evidence="6">
    <location>
        <begin position="166"/>
        <end position="178"/>
    </location>
</feature>
<evidence type="ECO:0000313" key="10">
    <source>
        <dbReference type="Proteomes" id="UP000660262"/>
    </source>
</evidence>
<dbReference type="PANTHER" id="PTHR11972">
    <property type="entry name" value="NADPH OXIDASE"/>
    <property type="match status" value="1"/>
</dbReference>
<evidence type="ECO:0000313" key="9">
    <source>
        <dbReference type="EMBL" id="GHP10543.1"/>
    </source>
</evidence>
<evidence type="ECO:0000256" key="7">
    <source>
        <dbReference type="SAM" id="Phobius"/>
    </source>
</evidence>
<feature type="compositionally biased region" description="Polar residues" evidence="6">
    <location>
        <begin position="142"/>
        <end position="153"/>
    </location>
</feature>
<dbReference type="InterPro" id="IPR039261">
    <property type="entry name" value="FNR_nucleotide-bd"/>
</dbReference>
<feature type="transmembrane region" description="Helical" evidence="7">
    <location>
        <begin position="349"/>
        <end position="366"/>
    </location>
</feature>
<evidence type="ECO:0000256" key="1">
    <source>
        <dbReference type="ARBA" id="ARBA00004141"/>
    </source>
</evidence>
<evidence type="ECO:0000256" key="3">
    <source>
        <dbReference type="ARBA" id="ARBA00022989"/>
    </source>
</evidence>
<feature type="transmembrane region" description="Helical" evidence="7">
    <location>
        <begin position="602"/>
        <end position="621"/>
    </location>
</feature>
<dbReference type="SUPFAM" id="SSF52343">
    <property type="entry name" value="Ferredoxin reductase-like, C-terminal NADP-linked domain"/>
    <property type="match status" value="1"/>
</dbReference>
<keyword evidence="3 7" id="KW-1133">Transmembrane helix</keyword>
<dbReference type="PANTHER" id="PTHR11972:SF69">
    <property type="entry name" value="FERRIC REDUCTION OXIDASE 6-RELATED"/>
    <property type="match status" value="1"/>
</dbReference>
<organism evidence="9 10">
    <name type="scientific">Pycnococcus provasolii</name>
    <dbReference type="NCBI Taxonomy" id="41880"/>
    <lineage>
        <taxon>Eukaryota</taxon>
        <taxon>Viridiplantae</taxon>
        <taxon>Chlorophyta</taxon>
        <taxon>Pseudoscourfieldiophyceae</taxon>
        <taxon>Pseudoscourfieldiales</taxon>
        <taxon>Pycnococcaceae</taxon>
        <taxon>Pycnococcus</taxon>
    </lineage>
</organism>
<feature type="region of interest" description="Disordered" evidence="6">
    <location>
        <begin position="139"/>
        <end position="178"/>
    </location>
</feature>
<protein>
    <recommendedName>
        <fullName evidence="8">Ferric oxidoreductase domain-containing protein</fullName>
    </recommendedName>
</protein>
<dbReference type="InterPro" id="IPR050369">
    <property type="entry name" value="RBOH/FRE"/>
</dbReference>
<reference evidence="9" key="1">
    <citation type="submission" date="2020-10" db="EMBL/GenBank/DDBJ databases">
        <title>Unveiling of a novel bifunctional photoreceptor, Dualchrome1, isolated from a cosmopolitan green alga.</title>
        <authorList>
            <person name="Suzuki S."/>
            <person name="Kawachi M."/>
        </authorList>
    </citation>
    <scope>NUCLEOTIDE SEQUENCE</scope>
    <source>
        <strain evidence="9">NIES 2893</strain>
    </source>
</reference>
<dbReference type="Pfam" id="PF01794">
    <property type="entry name" value="Ferric_reduct"/>
    <property type="match status" value="1"/>
</dbReference>
<dbReference type="OrthoDB" id="167398at2759"/>
<proteinExistence type="predicted"/>